<evidence type="ECO:0008006" key="4">
    <source>
        <dbReference type="Google" id="ProtNLM"/>
    </source>
</evidence>
<evidence type="ECO:0000313" key="2">
    <source>
        <dbReference type="EMBL" id="KKT63383.1"/>
    </source>
</evidence>
<dbReference type="AlphaFoldDB" id="A0A0G1IWL8"/>
<accession>A0A0G1IWL8</accession>
<comment type="caution">
    <text evidence="2">The sequence shown here is derived from an EMBL/GenBank/DDBJ whole genome shotgun (WGS) entry which is preliminary data.</text>
</comment>
<evidence type="ECO:0000256" key="1">
    <source>
        <dbReference type="SAM" id="Phobius"/>
    </source>
</evidence>
<sequence>MQKKSKESFIDIVPSSGKRVISDVVMAPKKEITSQLFKTPPPTIKFSKQGGRRGKKGRRAFIILAVLIIFALGSIFFAKMEVTLTPKTASWKIEKTLILKRSQDPIFSVFRTLALPDTRSGSFVATERRTEDAKAGGIVVIFNKSKDAQVLIASTRLEAPNGNIYRIPKTIVVPGAKSQSGQSVPGSLEVAVTADKAGANYNLGLTDFTLPGLKGGSKYELIFGRSKIEISGGSEGARIVIGKSDRDSALASLIEKAKKEAISLILKKIPQEEFLLPASVEYAALKEESIPAVGVAADNFTFNMEGEIRAATMSRSELETALLKDNALLSSFDGAPLRIKNLDKLNIKLINYKFDVSSFTIQISGTAEVEAVLDQAAIKNKIIEKGIVGASAVLSEYAYISRAEISFKPFWTGLFYKKPPKDPNRIDIILR</sequence>
<gene>
    <name evidence="2" type="ORF">UW55_C0004G0016</name>
</gene>
<dbReference type="EMBL" id="LCIT01000004">
    <property type="protein sequence ID" value="KKT63383.1"/>
    <property type="molecule type" value="Genomic_DNA"/>
</dbReference>
<organism evidence="2 3">
    <name type="scientific">Candidatus Giovannonibacteria bacterium GW2011_GWA2_44_26</name>
    <dbReference type="NCBI Taxonomy" id="1618648"/>
    <lineage>
        <taxon>Bacteria</taxon>
        <taxon>Candidatus Giovannoniibacteriota</taxon>
    </lineage>
</organism>
<feature type="transmembrane region" description="Helical" evidence="1">
    <location>
        <begin position="60"/>
        <end position="78"/>
    </location>
</feature>
<name>A0A0G1IWL8_9BACT</name>
<dbReference type="Proteomes" id="UP000033945">
    <property type="component" value="Unassembled WGS sequence"/>
</dbReference>
<proteinExistence type="predicted"/>
<keyword evidence="1" id="KW-0812">Transmembrane</keyword>
<evidence type="ECO:0000313" key="3">
    <source>
        <dbReference type="Proteomes" id="UP000033945"/>
    </source>
</evidence>
<protein>
    <recommendedName>
        <fullName evidence="4">Baseplate protein J-like domain-containing protein</fullName>
    </recommendedName>
</protein>
<keyword evidence="1" id="KW-0472">Membrane</keyword>
<keyword evidence="1" id="KW-1133">Transmembrane helix</keyword>
<reference evidence="2 3" key="1">
    <citation type="journal article" date="2015" name="Nature">
        <title>rRNA introns, odd ribosomes, and small enigmatic genomes across a large radiation of phyla.</title>
        <authorList>
            <person name="Brown C.T."/>
            <person name="Hug L.A."/>
            <person name="Thomas B.C."/>
            <person name="Sharon I."/>
            <person name="Castelle C.J."/>
            <person name="Singh A."/>
            <person name="Wilkins M.J."/>
            <person name="Williams K.H."/>
            <person name="Banfield J.F."/>
        </authorList>
    </citation>
    <scope>NUCLEOTIDE SEQUENCE [LARGE SCALE GENOMIC DNA]</scope>
</reference>